<comment type="similarity">
    <text evidence="3">Belongs to the cyclic nucleotide phosphodiesterase family.</text>
</comment>
<dbReference type="GO" id="GO:0004114">
    <property type="term" value="F:3',5'-cyclic-nucleotide phosphodiesterase activity"/>
    <property type="evidence" value="ECO:0007669"/>
    <property type="project" value="InterPro"/>
</dbReference>
<keyword evidence="7" id="KW-1185">Reference proteome</keyword>
<dbReference type="InterPro" id="IPR003607">
    <property type="entry name" value="HD/PDEase_dom"/>
</dbReference>
<dbReference type="SMART" id="SM00471">
    <property type="entry name" value="HDc"/>
    <property type="match status" value="1"/>
</dbReference>
<dbReference type="PROSITE" id="PS51845">
    <property type="entry name" value="PDEASE_I_2"/>
    <property type="match status" value="1"/>
</dbReference>
<evidence type="ECO:0000256" key="2">
    <source>
        <dbReference type="ARBA" id="ARBA00022801"/>
    </source>
</evidence>
<feature type="region of interest" description="Disordered" evidence="4">
    <location>
        <begin position="600"/>
        <end position="620"/>
    </location>
</feature>
<dbReference type="Gene3D" id="1.10.1300.10">
    <property type="entry name" value="3'5'-cyclic nucleotide phosphodiesterase, catalytic domain"/>
    <property type="match status" value="1"/>
</dbReference>
<evidence type="ECO:0000256" key="1">
    <source>
        <dbReference type="ARBA" id="ARBA00022723"/>
    </source>
</evidence>
<feature type="region of interest" description="Disordered" evidence="4">
    <location>
        <begin position="633"/>
        <end position="685"/>
    </location>
</feature>
<dbReference type="Pfam" id="PF00233">
    <property type="entry name" value="PDEase_I"/>
    <property type="match status" value="1"/>
</dbReference>
<dbReference type="EC" id="3.1.4.-" evidence="3"/>
<dbReference type="GO" id="GO:0046872">
    <property type="term" value="F:metal ion binding"/>
    <property type="evidence" value="ECO:0007669"/>
    <property type="project" value="UniProtKB-KW"/>
</dbReference>
<comment type="caution">
    <text evidence="6">The sequence shown here is derived from an EMBL/GenBank/DDBJ whole genome shotgun (WGS) entry which is preliminary data.</text>
</comment>
<feature type="compositionally biased region" description="Low complexity" evidence="4">
    <location>
        <begin position="646"/>
        <end position="680"/>
    </location>
</feature>
<keyword evidence="1 3" id="KW-0479">Metal-binding</keyword>
<reference evidence="6 7" key="1">
    <citation type="journal article" date="2017" name="Mol. Ecol.">
        <title>Comparative and population genomic landscape of Phellinus noxius: A hypervariable fungus causing root rot in trees.</title>
        <authorList>
            <person name="Chung C.L."/>
            <person name="Lee T.J."/>
            <person name="Akiba M."/>
            <person name="Lee H.H."/>
            <person name="Kuo T.H."/>
            <person name="Liu D."/>
            <person name="Ke H.M."/>
            <person name="Yokoi T."/>
            <person name="Roa M.B."/>
            <person name="Lu M.J."/>
            <person name="Chang Y.Y."/>
            <person name="Ann P.J."/>
            <person name="Tsai J.N."/>
            <person name="Chen C.Y."/>
            <person name="Tzean S.S."/>
            <person name="Ota Y."/>
            <person name="Hattori T."/>
            <person name="Sahashi N."/>
            <person name="Liou R.F."/>
            <person name="Kikuchi T."/>
            <person name="Tsai I.J."/>
        </authorList>
    </citation>
    <scope>NUCLEOTIDE SEQUENCE [LARGE SCALE GENOMIC DNA]</scope>
    <source>
        <strain evidence="6 7">FFPRI411160</strain>
    </source>
</reference>
<dbReference type="SUPFAM" id="SSF109604">
    <property type="entry name" value="HD-domain/PDEase-like"/>
    <property type="match status" value="1"/>
</dbReference>
<proteinExistence type="inferred from homology"/>
<dbReference type="InParanoid" id="A0A286U6I0"/>
<dbReference type="PANTHER" id="PTHR11347">
    <property type="entry name" value="CYCLIC NUCLEOTIDE PHOSPHODIESTERASE"/>
    <property type="match status" value="1"/>
</dbReference>
<dbReference type="STRING" id="2282107.A0A286U6I0"/>
<feature type="region of interest" description="Disordered" evidence="4">
    <location>
        <begin position="729"/>
        <end position="756"/>
    </location>
</feature>
<evidence type="ECO:0000313" key="7">
    <source>
        <dbReference type="Proteomes" id="UP000217199"/>
    </source>
</evidence>
<feature type="compositionally biased region" description="Low complexity" evidence="4">
    <location>
        <begin position="24"/>
        <end position="40"/>
    </location>
</feature>
<dbReference type="InterPro" id="IPR023174">
    <property type="entry name" value="PDEase_CS"/>
</dbReference>
<feature type="region of interest" description="Disordered" evidence="4">
    <location>
        <begin position="1"/>
        <end position="50"/>
    </location>
</feature>
<name>A0A286U6I0_9AGAM</name>
<feature type="compositionally biased region" description="Polar residues" evidence="4">
    <location>
        <begin position="600"/>
        <end position="609"/>
    </location>
</feature>
<dbReference type="EMBL" id="NBII01000010">
    <property type="protein sequence ID" value="PAV15186.1"/>
    <property type="molecule type" value="Genomic_DNA"/>
</dbReference>
<keyword evidence="2 3" id="KW-0378">Hydrolase</keyword>
<evidence type="ECO:0000256" key="4">
    <source>
        <dbReference type="SAM" id="MobiDB-lite"/>
    </source>
</evidence>
<evidence type="ECO:0000256" key="3">
    <source>
        <dbReference type="RuleBase" id="RU363067"/>
    </source>
</evidence>
<gene>
    <name evidence="6" type="ORF">PNOK_0894700</name>
</gene>
<dbReference type="InterPro" id="IPR002073">
    <property type="entry name" value="PDEase_catalytic_dom"/>
</dbReference>
<evidence type="ECO:0000259" key="5">
    <source>
        <dbReference type="PROSITE" id="PS51845"/>
    </source>
</evidence>
<dbReference type="AlphaFoldDB" id="A0A286U6I0"/>
<dbReference type="InterPro" id="IPR036971">
    <property type="entry name" value="PDEase_catalytic_dom_sf"/>
</dbReference>
<evidence type="ECO:0000313" key="6">
    <source>
        <dbReference type="EMBL" id="PAV15186.1"/>
    </source>
</evidence>
<dbReference type="OrthoDB" id="546632at2759"/>
<organism evidence="6 7">
    <name type="scientific">Pyrrhoderma noxium</name>
    <dbReference type="NCBI Taxonomy" id="2282107"/>
    <lineage>
        <taxon>Eukaryota</taxon>
        <taxon>Fungi</taxon>
        <taxon>Dikarya</taxon>
        <taxon>Basidiomycota</taxon>
        <taxon>Agaricomycotina</taxon>
        <taxon>Agaricomycetes</taxon>
        <taxon>Hymenochaetales</taxon>
        <taxon>Hymenochaetaceae</taxon>
        <taxon>Pyrrhoderma</taxon>
    </lineage>
</organism>
<dbReference type="GO" id="GO:0007165">
    <property type="term" value="P:signal transduction"/>
    <property type="evidence" value="ECO:0007669"/>
    <property type="project" value="InterPro"/>
</dbReference>
<dbReference type="CDD" id="cd00077">
    <property type="entry name" value="HDc"/>
    <property type="match status" value="1"/>
</dbReference>
<sequence>MCAGHGLTQSGGEGPRVNEKTTEAAGNNSNLAASSSTSSSTPKPHMLGSDWRRRSVDVGGLALALGSASIGDEHVETGMGWGSWGGYAEQEDSEPTGTMYAELLSDMYTQTQTAVNQPISSPPPKITSETRRKLIGLLDNWHFEPHKLQDDEVLACTILLFETIFRIEGMQDAVGVSLDQLTHFLAHLRQAYRAANSYHNFQHALDVFQATHMYLRSAGAVPPVSILLIPEADSGENDSDVEKSGRWRSNDDLRTTWAGILRKEDIFALCVAAVGHDVGHPGFNNMFMKNAQAPLSQVYDHKSALEQMHCAFLLPLMKRHGFSHLLGQSPIGVSFKRLLLDTVLATDMGVHANFMQRFSDLMENPQKFNITQARTLICQALIKCADISNPSRPHIVSQHWSSALAAEWASQALLEKQLCLPVSVQDSSDPLIEAKGQISFITIFVLPLLEITVIAIPELKCFSEQCAKNCQLWRERIDDLQKDSNEPQKTKDIEEQSIIGQYTETYLPKHPKQDLHTIFPLSLPAHILPPREQTISDIDSIGAETINSERKHSDEIYFDGNDSGATNGNKTDVEEIVSFDSSSLPTSPYHFSAYEFPSGTKSSDINTVAQPPPCPLSEAPPFLAQEQKHNLPSIKTHGSVPTPECSPTTSVTEVSSPRTPHSHTSSVASAPSSAYAPSTTCGGHGTEVPSIRSAYKLSVRKKKSFHRNSWTPSLSVGAATPVPAVPPVPMTTGLARSPLVSSGLSKPPDVAGCSGA</sequence>
<protein>
    <recommendedName>
        <fullName evidence="3">Phosphodiesterase</fullName>
        <ecNumber evidence="3">3.1.4.-</ecNumber>
    </recommendedName>
</protein>
<dbReference type="Proteomes" id="UP000217199">
    <property type="component" value="Unassembled WGS sequence"/>
</dbReference>
<comment type="cofactor">
    <cofactor evidence="3">
        <name>a divalent metal cation</name>
        <dbReference type="ChEBI" id="CHEBI:60240"/>
    </cofactor>
    <text evidence="3">Binds 2 divalent metal cations per subunit. Site 1 may preferentially bind zinc ions, while site 2 has a preference for magnesium and/or manganese ions.</text>
</comment>
<accession>A0A286U6I0</accession>
<feature type="domain" description="PDEase" evidence="5">
    <location>
        <begin position="96"/>
        <end position="480"/>
    </location>
</feature>
<dbReference type="PROSITE" id="PS00126">
    <property type="entry name" value="PDEASE_I_1"/>
    <property type="match status" value="1"/>
</dbReference>